<comment type="caution">
    <text evidence="2">The sequence shown here is derived from an EMBL/GenBank/DDBJ whole genome shotgun (WGS) entry which is preliminary data.</text>
</comment>
<organism evidence="2 3">
    <name type="scientific">Persicirhabdus sediminis</name>
    <dbReference type="NCBI Taxonomy" id="454144"/>
    <lineage>
        <taxon>Bacteria</taxon>
        <taxon>Pseudomonadati</taxon>
        <taxon>Verrucomicrobiota</taxon>
        <taxon>Verrucomicrobiia</taxon>
        <taxon>Verrucomicrobiales</taxon>
        <taxon>Verrucomicrobiaceae</taxon>
        <taxon>Persicirhabdus</taxon>
    </lineage>
</organism>
<dbReference type="SUPFAM" id="SSF56281">
    <property type="entry name" value="Metallo-hydrolase/oxidoreductase"/>
    <property type="match status" value="1"/>
</dbReference>
<evidence type="ECO:0000313" key="3">
    <source>
        <dbReference type="Proteomes" id="UP000624703"/>
    </source>
</evidence>
<evidence type="ECO:0000259" key="1">
    <source>
        <dbReference type="SMART" id="SM00849"/>
    </source>
</evidence>
<dbReference type="RefSeq" id="WP_200310048.1">
    <property type="nucleotide sequence ID" value="NZ_JAENIM010000012.1"/>
</dbReference>
<reference evidence="2" key="1">
    <citation type="submission" date="2021-01" db="EMBL/GenBank/DDBJ databases">
        <title>Modified the classification status of verrucomicrobia.</title>
        <authorList>
            <person name="Feng X."/>
        </authorList>
    </citation>
    <scope>NUCLEOTIDE SEQUENCE</scope>
    <source>
        <strain evidence="2">_KCTC 22039</strain>
    </source>
</reference>
<protein>
    <submittedName>
        <fullName evidence="2">MBL fold metallo-hydrolase</fullName>
    </submittedName>
</protein>
<proteinExistence type="predicted"/>
<dbReference type="Gene3D" id="3.60.15.10">
    <property type="entry name" value="Ribonuclease Z/Hydroxyacylglutathione hydrolase-like"/>
    <property type="match status" value="1"/>
</dbReference>
<dbReference type="AlphaFoldDB" id="A0A8J7SGB2"/>
<gene>
    <name evidence="2" type="ORF">JIN82_02420</name>
</gene>
<dbReference type="InterPro" id="IPR050855">
    <property type="entry name" value="NDM-1-like"/>
</dbReference>
<dbReference type="PANTHER" id="PTHR42951">
    <property type="entry name" value="METALLO-BETA-LACTAMASE DOMAIN-CONTAINING"/>
    <property type="match status" value="1"/>
</dbReference>
<dbReference type="Pfam" id="PF00753">
    <property type="entry name" value="Lactamase_B"/>
    <property type="match status" value="1"/>
</dbReference>
<sequence length="235" mass="25573">MSGKSQLIDNDLIRVSSYGVSFYVLKGDHQLYLIDSGFIGGVKALRMALKNHGWGDLPLAGILLTHGHLDHILNVVEVAAAYGAWVAAPRLDLPNYRGEGSYGGWAKITGWLEATGMKLFGFSGFEPDRLLDDGDQIDVWGGLSVVHFPGHTAGHCGYYCHARQCLFSGDLFASFAGGFSHLPPAIFNQNTALARKSIHTALELDIQAIYPHHCDTTDGETHLARLVQLSMLPNK</sequence>
<accession>A0A8J7SGB2</accession>
<dbReference type="EMBL" id="JAENIM010000012">
    <property type="protein sequence ID" value="MBK1790005.1"/>
    <property type="molecule type" value="Genomic_DNA"/>
</dbReference>
<name>A0A8J7SGB2_9BACT</name>
<dbReference type="SMART" id="SM00849">
    <property type="entry name" value="Lactamase_B"/>
    <property type="match status" value="1"/>
</dbReference>
<dbReference type="InterPro" id="IPR036866">
    <property type="entry name" value="RibonucZ/Hydroxyglut_hydro"/>
</dbReference>
<dbReference type="Proteomes" id="UP000624703">
    <property type="component" value="Unassembled WGS sequence"/>
</dbReference>
<dbReference type="InterPro" id="IPR001279">
    <property type="entry name" value="Metallo-B-lactamas"/>
</dbReference>
<evidence type="ECO:0000313" key="2">
    <source>
        <dbReference type="EMBL" id="MBK1790005.1"/>
    </source>
</evidence>
<feature type="domain" description="Metallo-beta-lactamase" evidence="1">
    <location>
        <begin position="19"/>
        <end position="213"/>
    </location>
</feature>
<keyword evidence="3" id="KW-1185">Reference proteome</keyword>